<organism evidence="1 2">
    <name type="scientific">Rhizobium setariae</name>
    <dbReference type="NCBI Taxonomy" id="2801340"/>
    <lineage>
        <taxon>Bacteria</taxon>
        <taxon>Pseudomonadati</taxon>
        <taxon>Pseudomonadota</taxon>
        <taxon>Alphaproteobacteria</taxon>
        <taxon>Hyphomicrobiales</taxon>
        <taxon>Rhizobiaceae</taxon>
        <taxon>Rhizobium/Agrobacterium group</taxon>
        <taxon>Rhizobium</taxon>
    </lineage>
</organism>
<evidence type="ECO:0000313" key="1">
    <source>
        <dbReference type="EMBL" id="MBL0374368.1"/>
    </source>
</evidence>
<dbReference type="RefSeq" id="WP_201662639.1">
    <property type="nucleotide sequence ID" value="NZ_JAEQNC010000013.1"/>
</dbReference>
<keyword evidence="2" id="KW-1185">Reference proteome</keyword>
<dbReference type="AlphaFoldDB" id="A0A936YPL4"/>
<name>A0A936YPL4_9HYPH</name>
<dbReference type="Proteomes" id="UP000633219">
    <property type="component" value="Unassembled WGS sequence"/>
</dbReference>
<accession>A0A936YPL4</accession>
<reference evidence="1" key="1">
    <citation type="submission" date="2021-01" db="EMBL/GenBank/DDBJ databases">
        <title>Rhizobium sp. strain KVB221 16S ribosomal RNA gene Genome sequencing and assembly.</title>
        <authorList>
            <person name="Kang M."/>
        </authorList>
    </citation>
    <scope>NUCLEOTIDE SEQUENCE</scope>
    <source>
        <strain evidence="1">KVB221</strain>
    </source>
</reference>
<proteinExistence type="predicted"/>
<evidence type="ECO:0000313" key="2">
    <source>
        <dbReference type="Proteomes" id="UP000633219"/>
    </source>
</evidence>
<gene>
    <name evidence="1" type="ORF">JJB09_20340</name>
</gene>
<comment type="caution">
    <text evidence="1">The sequence shown here is derived from an EMBL/GenBank/DDBJ whole genome shotgun (WGS) entry which is preliminary data.</text>
</comment>
<sequence>MDASDLSRILPLAFLSPKLTEAILTGRQPADLTLRKLTRGVEVPIEWVKQDELLRG</sequence>
<dbReference type="EMBL" id="JAEQNC010000013">
    <property type="protein sequence ID" value="MBL0374368.1"/>
    <property type="molecule type" value="Genomic_DNA"/>
</dbReference>
<protein>
    <submittedName>
        <fullName evidence="1">Uncharacterized protein</fullName>
    </submittedName>
</protein>